<dbReference type="InterPro" id="IPR051271">
    <property type="entry name" value="2C-system_Tx_regulators"/>
</dbReference>
<dbReference type="SUPFAM" id="SSF52172">
    <property type="entry name" value="CheY-like"/>
    <property type="match status" value="1"/>
</dbReference>
<evidence type="ECO:0000313" key="13">
    <source>
        <dbReference type="Proteomes" id="UP000546126"/>
    </source>
</evidence>
<dbReference type="PANTHER" id="PTHR45526">
    <property type="entry name" value="TRANSCRIPTIONAL REGULATORY PROTEIN DPIA"/>
    <property type="match status" value="1"/>
</dbReference>
<reference evidence="12 13" key="1">
    <citation type="submission" date="2020-06" db="EMBL/GenBank/DDBJ databases">
        <authorList>
            <person name="Chanama M."/>
        </authorList>
    </citation>
    <scope>NUCLEOTIDE SEQUENCE [LARGE SCALE GENOMIC DNA]</scope>
    <source>
        <strain evidence="12 13">TBRC6557</strain>
    </source>
</reference>
<evidence type="ECO:0000256" key="5">
    <source>
        <dbReference type="ARBA" id="ARBA00023015"/>
    </source>
</evidence>
<evidence type="ECO:0000256" key="7">
    <source>
        <dbReference type="ARBA" id="ARBA00023159"/>
    </source>
</evidence>
<keyword evidence="8" id="KW-0804">Transcription</keyword>
<accession>A0A7Y6MES7</accession>
<dbReference type="Pfam" id="PF00072">
    <property type="entry name" value="Response_reg"/>
    <property type="match status" value="1"/>
</dbReference>
<evidence type="ECO:0000256" key="6">
    <source>
        <dbReference type="ARBA" id="ARBA00023125"/>
    </source>
</evidence>
<feature type="modified residue" description="4-aspartylphosphate" evidence="9">
    <location>
        <position position="100"/>
    </location>
</feature>
<organism evidence="12 13">
    <name type="scientific">Nonomuraea rhodomycinica</name>
    <dbReference type="NCBI Taxonomy" id="1712872"/>
    <lineage>
        <taxon>Bacteria</taxon>
        <taxon>Bacillati</taxon>
        <taxon>Actinomycetota</taxon>
        <taxon>Actinomycetes</taxon>
        <taxon>Streptosporangiales</taxon>
        <taxon>Streptosporangiaceae</taxon>
        <taxon>Nonomuraea</taxon>
    </lineage>
</organism>
<keyword evidence="2" id="KW-0963">Cytoplasm</keyword>
<dbReference type="InterPro" id="IPR011006">
    <property type="entry name" value="CheY-like_superfamily"/>
</dbReference>
<protein>
    <submittedName>
        <fullName evidence="12">Response regulator</fullName>
    </submittedName>
</protein>
<dbReference type="EMBL" id="JABWGO010000011">
    <property type="protein sequence ID" value="NUW45257.1"/>
    <property type="molecule type" value="Genomic_DNA"/>
</dbReference>
<gene>
    <name evidence="12" type="ORF">HT134_34815</name>
</gene>
<evidence type="ECO:0000313" key="12">
    <source>
        <dbReference type="EMBL" id="NUW45257.1"/>
    </source>
</evidence>
<dbReference type="GO" id="GO:0003677">
    <property type="term" value="F:DNA binding"/>
    <property type="evidence" value="ECO:0007669"/>
    <property type="project" value="UniProtKB-KW"/>
</dbReference>
<keyword evidence="13" id="KW-1185">Reference proteome</keyword>
<evidence type="ECO:0000256" key="10">
    <source>
        <dbReference type="SAM" id="MobiDB-lite"/>
    </source>
</evidence>
<evidence type="ECO:0000256" key="9">
    <source>
        <dbReference type="PROSITE-ProRule" id="PRU00169"/>
    </source>
</evidence>
<dbReference type="Proteomes" id="UP000546126">
    <property type="component" value="Unassembled WGS sequence"/>
</dbReference>
<dbReference type="GO" id="GO:0003700">
    <property type="term" value="F:DNA-binding transcription factor activity"/>
    <property type="evidence" value="ECO:0007669"/>
    <property type="project" value="InterPro"/>
</dbReference>
<evidence type="ECO:0000256" key="2">
    <source>
        <dbReference type="ARBA" id="ARBA00022490"/>
    </source>
</evidence>
<evidence type="ECO:0000256" key="8">
    <source>
        <dbReference type="ARBA" id="ARBA00023163"/>
    </source>
</evidence>
<dbReference type="GO" id="GO:0005737">
    <property type="term" value="C:cytoplasm"/>
    <property type="evidence" value="ECO:0007669"/>
    <property type="project" value="UniProtKB-SubCell"/>
</dbReference>
<dbReference type="InterPro" id="IPR024187">
    <property type="entry name" value="Sig_transdc_resp-reg_cit/mal"/>
</dbReference>
<evidence type="ECO:0000256" key="4">
    <source>
        <dbReference type="ARBA" id="ARBA00023012"/>
    </source>
</evidence>
<keyword evidence="6" id="KW-0238">DNA-binding</keyword>
<evidence type="ECO:0000259" key="11">
    <source>
        <dbReference type="PROSITE" id="PS50110"/>
    </source>
</evidence>
<dbReference type="PROSITE" id="PS50110">
    <property type="entry name" value="RESPONSE_REGULATORY"/>
    <property type="match status" value="1"/>
</dbReference>
<dbReference type="PIRSF" id="PIRSF006171">
    <property type="entry name" value="RR_citrat_malat"/>
    <property type="match status" value="1"/>
</dbReference>
<dbReference type="AlphaFoldDB" id="A0A7Y6MES7"/>
<sequence>MTRDPEAAAAPAARAGDLGEGARSGPARAGDLPEGARPGPAGDERGEIRVLVVDDDFMVARIHSGYVARVPGFRVVATAHTGADALAEAARHRPDLVLLDIYLPDMSGLDVLKDLRDTDALVISAARDVPTVRESMRRGAVNYLIKPFTADALAERLRQYAETRRQLTSIGPEARQDEVDRLFGTPSSAASLPKGLSPATCALVAETLREAGGDLSAAETAELAGLSRVSARRYLEYLCAEGRAELRPRYGTAGRPEHRYQWRG</sequence>
<proteinExistence type="predicted"/>
<comment type="caution">
    <text evidence="12">The sequence shown here is derived from an EMBL/GenBank/DDBJ whole genome shotgun (WGS) entry which is preliminary data.</text>
</comment>
<dbReference type="PANTHER" id="PTHR45526:SF1">
    <property type="entry name" value="TRANSCRIPTIONAL REGULATORY PROTEIN DCUR-RELATED"/>
    <property type="match status" value="1"/>
</dbReference>
<evidence type="ECO:0000256" key="1">
    <source>
        <dbReference type="ARBA" id="ARBA00004496"/>
    </source>
</evidence>
<dbReference type="SMART" id="SM00448">
    <property type="entry name" value="REC"/>
    <property type="match status" value="1"/>
</dbReference>
<dbReference type="InterPro" id="IPR001789">
    <property type="entry name" value="Sig_transdc_resp-reg_receiver"/>
</dbReference>
<name>A0A7Y6MES7_9ACTN</name>
<keyword evidence="4" id="KW-0902">Two-component regulatory system</keyword>
<feature type="domain" description="Response regulatory" evidence="11">
    <location>
        <begin position="49"/>
        <end position="161"/>
    </location>
</feature>
<dbReference type="CDD" id="cd19925">
    <property type="entry name" value="REC_citrate_TCS"/>
    <property type="match status" value="1"/>
</dbReference>
<dbReference type="Gene3D" id="3.40.50.2300">
    <property type="match status" value="1"/>
</dbReference>
<keyword evidence="3 9" id="KW-0597">Phosphoprotein</keyword>
<evidence type="ECO:0000256" key="3">
    <source>
        <dbReference type="ARBA" id="ARBA00022553"/>
    </source>
</evidence>
<keyword evidence="7" id="KW-0010">Activator</keyword>
<dbReference type="RefSeq" id="WP_175604727.1">
    <property type="nucleotide sequence ID" value="NZ_JABWGO010000011.1"/>
</dbReference>
<keyword evidence="5" id="KW-0805">Transcription regulation</keyword>
<feature type="region of interest" description="Disordered" evidence="10">
    <location>
        <begin position="1"/>
        <end position="43"/>
    </location>
</feature>
<dbReference type="GO" id="GO:0000156">
    <property type="term" value="F:phosphorelay response regulator activity"/>
    <property type="evidence" value="ECO:0007669"/>
    <property type="project" value="TreeGrafter"/>
</dbReference>
<comment type="subcellular location">
    <subcellularLocation>
        <location evidence="1">Cytoplasm</location>
    </subcellularLocation>
</comment>